<dbReference type="Gene3D" id="3.90.1720.10">
    <property type="entry name" value="endopeptidase domain like (from Nostoc punctiforme)"/>
    <property type="match status" value="1"/>
</dbReference>
<comment type="similarity">
    <text evidence="1">Belongs to the peptidase C40 family.</text>
</comment>
<evidence type="ECO:0000256" key="3">
    <source>
        <dbReference type="ARBA" id="ARBA00022801"/>
    </source>
</evidence>
<organism evidence="6 7">
    <name type="scientific">Oceanomicrobium pacificus</name>
    <dbReference type="NCBI Taxonomy" id="2692916"/>
    <lineage>
        <taxon>Bacteria</taxon>
        <taxon>Pseudomonadati</taxon>
        <taxon>Pseudomonadota</taxon>
        <taxon>Alphaproteobacteria</taxon>
        <taxon>Rhodobacterales</taxon>
        <taxon>Paracoccaceae</taxon>
        <taxon>Oceanomicrobium</taxon>
    </lineage>
</organism>
<reference evidence="6 7" key="1">
    <citation type="submission" date="2019-12" db="EMBL/GenBank/DDBJ databases">
        <title>Strain KN286 was isolated from seawater, which was collected from Caroline Seamount in the tropical western Pacific.</title>
        <authorList>
            <person name="Wang Q."/>
        </authorList>
    </citation>
    <scope>NUCLEOTIDE SEQUENCE [LARGE SCALE GENOMIC DNA]</scope>
    <source>
        <strain evidence="6 7">KN286</strain>
    </source>
</reference>
<comment type="caution">
    <text evidence="6">The sequence shown here is derived from an EMBL/GenBank/DDBJ whole genome shotgun (WGS) entry which is preliminary data.</text>
</comment>
<dbReference type="PROSITE" id="PS51935">
    <property type="entry name" value="NLPC_P60"/>
    <property type="match status" value="1"/>
</dbReference>
<evidence type="ECO:0000256" key="4">
    <source>
        <dbReference type="ARBA" id="ARBA00022807"/>
    </source>
</evidence>
<sequence length="152" mass="16582">MGTFRDDAGARVVAAARDWIGTPYRHQSACKGAGTDCLGLVIGLWRELVGPLPVSVPAYTPDWDEVARRDRLRSAAERYLQRADGAVVRPGDVLLFAMRDGAVAKHLGIAAARDRVATLIHAHEPRGVVEVPLGPAWVRRVVARYRLPLEAN</sequence>
<feature type="domain" description="NlpC/P60" evidence="5">
    <location>
        <begin position="6"/>
        <end position="148"/>
    </location>
</feature>
<dbReference type="GO" id="GO:0008234">
    <property type="term" value="F:cysteine-type peptidase activity"/>
    <property type="evidence" value="ECO:0007669"/>
    <property type="project" value="UniProtKB-KW"/>
</dbReference>
<name>A0A6B0TZ76_9RHOB</name>
<evidence type="ECO:0000256" key="1">
    <source>
        <dbReference type="ARBA" id="ARBA00007074"/>
    </source>
</evidence>
<proteinExistence type="inferred from homology"/>
<keyword evidence="3" id="KW-0378">Hydrolase</keyword>
<dbReference type="AlphaFoldDB" id="A0A6B0TZ76"/>
<keyword evidence="2" id="KW-0645">Protease</keyword>
<dbReference type="InterPro" id="IPR000064">
    <property type="entry name" value="NLP_P60_dom"/>
</dbReference>
<evidence type="ECO:0000313" key="7">
    <source>
        <dbReference type="Proteomes" id="UP000436016"/>
    </source>
</evidence>
<keyword evidence="7" id="KW-1185">Reference proteome</keyword>
<evidence type="ECO:0000313" key="6">
    <source>
        <dbReference type="EMBL" id="MXU66324.1"/>
    </source>
</evidence>
<evidence type="ECO:0000259" key="5">
    <source>
        <dbReference type="PROSITE" id="PS51935"/>
    </source>
</evidence>
<protein>
    <submittedName>
        <fullName evidence="6">Peptidase</fullName>
    </submittedName>
</protein>
<evidence type="ECO:0000256" key="2">
    <source>
        <dbReference type="ARBA" id="ARBA00022670"/>
    </source>
</evidence>
<dbReference type="RefSeq" id="WP_160855693.1">
    <property type="nucleotide sequence ID" value="NZ_WUWG01000005.1"/>
</dbReference>
<dbReference type="Proteomes" id="UP000436016">
    <property type="component" value="Unassembled WGS sequence"/>
</dbReference>
<dbReference type="GO" id="GO:0006508">
    <property type="term" value="P:proteolysis"/>
    <property type="evidence" value="ECO:0007669"/>
    <property type="project" value="UniProtKB-KW"/>
</dbReference>
<dbReference type="EMBL" id="WUWG01000005">
    <property type="protein sequence ID" value="MXU66324.1"/>
    <property type="molecule type" value="Genomic_DNA"/>
</dbReference>
<gene>
    <name evidence="6" type="ORF">GSH16_12800</name>
</gene>
<accession>A0A6B0TZ76</accession>
<dbReference type="SUPFAM" id="SSF54001">
    <property type="entry name" value="Cysteine proteinases"/>
    <property type="match status" value="1"/>
</dbReference>
<dbReference type="InterPro" id="IPR038765">
    <property type="entry name" value="Papain-like_cys_pep_sf"/>
</dbReference>
<dbReference type="InterPro" id="IPR011929">
    <property type="entry name" value="Phage_pept_NlpC/P60"/>
</dbReference>
<keyword evidence="4" id="KW-0788">Thiol protease</keyword>
<dbReference type="NCBIfam" id="TIGR02219">
    <property type="entry name" value="phage_NlpC_fam"/>
    <property type="match status" value="1"/>
</dbReference>